<sequence length="584" mass="67373">MTFIRGHVAELLRTLVLSFVVWMVVIELLLFVRSSTFYELREFVFKPYKESISSYDVGTRTHPWDDTHVARQLYGQVRVDCLLYLEDLDNGFDALKAEDIRKTWGCRCNQLFIINSKDMSRTAAYLWIYRKSHHRLDWLLSVSMGAYVIVENLRHFLAHYSPSQALYFSAQHSFYSYAHVGKTATTDHIFSRGALDHLLAENCLQDDSSLGACLARMDRGPSDGLLPFNVQAEVLPFQLRTKFWLWPCIYRAVYENQSFESCYGRGILYPYVNANQLHVLDFLLYHLRPYGYENTLPELRSVHFHTHIPARAINDTVARRLRQSVRVLCLVLTWPTNHMSGAKTISETWGRHCNRVVFYSSSPNAGKPDIVGLNISDSYDLLWGKTKAAFSHAYRHYRHEADWFFKADDDTYAIIENMRYMLSSYSPNTPIHFGCNFRLGNVSYMSGGAGYVLSRKALQMFISRGIGKSLCKAGGAGTEDYQMGNCMNTLNVADGDSRDLYDRHRFFPIGLEYFLIPGRAESINWLKRFQTYSFQKGINCCSTYSITMHKVSSYEMHFLETILYSARPYGIIMGHPTSREVLLK</sequence>
<keyword evidence="15" id="KW-1185">Reference proteome</keyword>
<evidence type="ECO:0000256" key="9">
    <source>
        <dbReference type="ARBA" id="ARBA00022968"/>
    </source>
</evidence>
<name>A0A3B0K9T4_DROGU</name>
<dbReference type="GO" id="GO:0016263">
    <property type="term" value="F:glycoprotein-N-acetylgalactosamine 3-beta-galactosyltransferase activity"/>
    <property type="evidence" value="ECO:0007669"/>
    <property type="project" value="UniProtKB-EC"/>
</dbReference>
<accession>A0A3B0K9T4</accession>
<proteinExistence type="inferred from homology"/>
<keyword evidence="5 14" id="KW-0328">Glycosyltransferase</keyword>
<keyword evidence="8" id="KW-0547">Nucleotide-binding</keyword>
<evidence type="ECO:0000256" key="3">
    <source>
        <dbReference type="ARBA" id="ARBA00006462"/>
    </source>
</evidence>
<evidence type="ECO:0000256" key="4">
    <source>
        <dbReference type="ARBA" id="ARBA00012557"/>
    </source>
</evidence>
<comment type="subcellular location">
    <subcellularLocation>
        <location evidence="1">Membrane</location>
        <topology evidence="1">Single-pass type II membrane protein</topology>
    </subcellularLocation>
</comment>
<dbReference type="GO" id="GO:0016020">
    <property type="term" value="C:membrane"/>
    <property type="evidence" value="ECO:0007669"/>
    <property type="project" value="UniProtKB-SubCell"/>
</dbReference>
<dbReference type="Proteomes" id="UP000268350">
    <property type="component" value="Unassembled WGS sequence"/>
</dbReference>
<evidence type="ECO:0000256" key="8">
    <source>
        <dbReference type="ARBA" id="ARBA00022741"/>
    </source>
</evidence>
<evidence type="ECO:0000256" key="7">
    <source>
        <dbReference type="ARBA" id="ARBA00022692"/>
    </source>
</evidence>
<evidence type="ECO:0000256" key="12">
    <source>
        <dbReference type="SAM" id="Phobius"/>
    </source>
</evidence>
<evidence type="ECO:0000259" key="13">
    <source>
        <dbReference type="Pfam" id="PF02434"/>
    </source>
</evidence>
<gene>
    <name evidence="14" type="ORF">DGUA_6G014277</name>
</gene>
<evidence type="ECO:0000256" key="11">
    <source>
        <dbReference type="ARBA" id="ARBA00023136"/>
    </source>
</evidence>
<feature type="transmembrane region" description="Helical" evidence="12">
    <location>
        <begin position="12"/>
        <end position="32"/>
    </location>
</feature>
<keyword evidence="7 12" id="KW-0812">Transmembrane</keyword>
<evidence type="ECO:0000313" key="14">
    <source>
        <dbReference type="EMBL" id="SPP82406.1"/>
    </source>
</evidence>
<dbReference type="Pfam" id="PF02434">
    <property type="entry name" value="Fringe"/>
    <property type="match status" value="1"/>
</dbReference>
<reference evidence="15" key="1">
    <citation type="submission" date="2018-01" db="EMBL/GenBank/DDBJ databases">
        <authorList>
            <person name="Alioto T."/>
            <person name="Alioto T."/>
        </authorList>
    </citation>
    <scope>NUCLEOTIDE SEQUENCE [LARGE SCALE GENOMIC DNA]</scope>
</reference>
<dbReference type="UniPathway" id="UPA00378"/>
<keyword evidence="6 14" id="KW-0808">Transferase</keyword>
<dbReference type="OrthoDB" id="414175at2759"/>
<dbReference type="STRING" id="7266.A0A3B0K9T4"/>
<dbReference type="InterPro" id="IPR026050">
    <property type="entry name" value="C1GALT1/C1GALT1_chp1"/>
</dbReference>
<feature type="domain" description="Fringe-like glycosyltransferase" evidence="13">
    <location>
        <begin position="335"/>
        <end position="493"/>
    </location>
</feature>
<evidence type="ECO:0000256" key="6">
    <source>
        <dbReference type="ARBA" id="ARBA00022679"/>
    </source>
</evidence>
<evidence type="ECO:0000256" key="5">
    <source>
        <dbReference type="ARBA" id="ARBA00022676"/>
    </source>
</evidence>
<protein>
    <recommendedName>
        <fullName evidence="4">N-acetylgalactosaminide beta-1,3-galactosyltransferase</fullName>
        <ecNumber evidence="4">2.4.1.122</ecNumber>
    </recommendedName>
</protein>
<dbReference type="EC" id="2.4.1.122" evidence="4"/>
<keyword evidence="11 12" id="KW-0472">Membrane</keyword>
<dbReference type="PANTHER" id="PTHR23033">
    <property type="entry name" value="BETA1,3-GALACTOSYLTRANSFERASE"/>
    <property type="match status" value="1"/>
</dbReference>
<comment type="similarity">
    <text evidence="3">Belongs to the glycosyltransferase 31 family. Beta3-Gal-T subfamily.</text>
</comment>
<evidence type="ECO:0000256" key="10">
    <source>
        <dbReference type="ARBA" id="ARBA00022989"/>
    </source>
</evidence>
<keyword evidence="9" id="KW-0735">Signal-anchor</keyword>
<keyword evidence="10 12" id="KW-1133">Transmembrane helix</keyword>
<comment type="pathway">
    <text evidence="2">Protein modification; protein glycosylation.</text>
</comment>
<dbReference type="InterPro" id="IPR003378">
    <property type="entry name" value="Fringe-like_glycosylTrfase"/>
</dbReference>
<dbReference type="Gene3D" id="3.90.550.50">
    <property type="match status" value="2"/>
</dbReference>
<dbReference type="EMBL" id="OUUW01000006">
    <property type="protein sequence ID" value="SPP82406.1"/>
    <property type="molecule type" value="Genomic_DNA"/>
</dbReference>
<evidence type="ECO:0000256" key="1">
    <source>
        <dbReference type="ARBA" id="ARBA00004606"/>
    </source>
</evidence>
<dbReference type="GO" id="GO:0000166">
    <property type="term" value="F:nucleotide binding"/>
    <property type="evidence" value="ECO:0007669"/>
    <property type="project" value="UniProtKB-KW"/>
</dbReference>
<dbReference type="PANTHER" id="PTHR23033:SF14">
    <property type="entry name" value="GLYCOPROTEIN-N-ACETYLGALACTOSAMINE 3-BETA-GALACTOSYLTRANSFERASE 1-RELATED"/>
    <property type="match status" value="1"/>
</dbReference>
<evidence type="ECO:0000256" key="2">
    <source>
        <dbReference type="ARBA" id="ARBA00004922"/>
    </source>
</evidence>
<dbReference type="AlphaFoldDB" id="A0A3B0K9T4"/>
<dbReference type="OMA" id="HLRPYGH"/>
<evidence type="ECO:0000313" key="15">
    <source>
        <dbReference type="Proteomes" id="UP000268350"/>
    </source>
</evidence>
<organism evidence="14 15">
    <name type="scientific">Drosophila guanche</name>
    <name type="common">Fruit fly</name>
    <dbReference type="NCBI Taxonomy" id="7266"/>
    <lineage>
        <taxon>Eukaryota</taxon>
        <taxon>Metazoa</taxon>
        <taxon>Ecdysozoa</taxon>
        <taxon>Arthropoda</taxon>
        <taxon>Hexapoda</taxon>
        <taxon>Insecta</taxon>
        <taxon>Pterygota</taxon>
        <taxon>Neoptera</taxon>
        <taxon>Endopterygota</taxon>
        <taxon>Diptera</taxon>
        <taxon>Brachycera</taxon>
        <taxon>Muscomorpha</taxon>
        <taxon>Ephydroidea</taxon>
        <taxon>Drosophilidae</taxon>
        <taxon>Drosophila</taxon>
        <taxon>Sophophora</taxon>
    </lineage>
</organism>